<evidence type="ECO:0000313" key="4">
    <source>
        <dbReference type="Proteomes" id="UP000693892"/>
    </source>
</evidence>
<evidence type="ECO:0000259" key="2">
    <source>
        <dbReference type="Pfam" id="PF00561"/>
    </source>
</evidence>
<dbReference type="EC" id="3.1.1.24" evidence="3"/>
<name>A0A916NVE6_9MICO</name>
<proteinExistence type="predicted"/>
<dbReference type="Proteomes" id="UP000693892">
    <property type="component" value="Unassembled WGS sequence"/>
</dbReference>
<gene>
    <name evidence="3" type="primary">catD</name>
    <name evidence="3" type="ORF">LEUCIP111803_00909</name>
</gene>
<dbReference type="EMBL" id="CAJVAP010000008">
    <property type="protein sequence ID" value="CAG7606294.1"/>
    <property type="molecule type" value="Genomic_DNA"/>
</dbReference>
<protein>
    <submittedName>
        <fullName evidence="3">3-oxoadipate enol-lactonase 2</fullName>
        <ecNumber evidence="3">3.1.1.24</ecNumber>
    </submittedName>
</protein>
<dbReference type="AlphaFoldDB" id="A0A916NVE6"/>
<comment type="caution">
    <text evidence="3">The sequence shown here is derived from an EMBL/GenBank/DDBJ whole genome shotgun (WGS) entry which is preliminary data.</text>
</comment>
<evidence type="ECO:0000313" key="3">
    <source>
        <dbReference type="EMBL" id="CAG7606294.1"/>
    </source>
</evidence>
<dbReference type="PANTHER" id="PTHR43798">
    <property type="entry name" value="MONOACYLGLYCEROL LIPASE"/>
    <property type="match status" value="1"/>
</dbReference>
<dbReference type="InterPro" id="IPR000073">
    <property type="entry name" value="AB_hydrolase_1"/>
</dbReference>
<evidence type="ECO:0000256" key="1">
    <source>
        <dbReference type="ARBA" id="ARBA00022801"/>
    </source>
</evidence>
<organism evidence="3 4">
    <name type="scientific">Leucobacter soli</name>
    <dbReference type="NCBI Taxonomy" id="2812850"/>
    <lineage>
        <taxon>Bacteria</taxon>
        <taxon>Bacillati</taxon>
        <taxon>Actinomycetota</taxon>
        <taxon>Actinomycetes</taxon>
        <taxon>Micrococcales</taxon>
        <taxon>Microbacteriaceae</taxon>
        <taxon>Leucobacter</taxon>
    </lineage>
</organism>
<dbReference type="RefSeq" id="WP_218114533.1">
    <property type="nucleotide sequence ID" value="NZ_CAJVAP010000008.1"/>
</dbReference>
<dbReference type="Pfam" id="PF00561">
    <property type="entry name" value="Abhydrolase_1"/>
    <property type="match status" value="1"/>
</dbReference>
<dbReference type="PANTHER" id="PTHR43798:SF31">
    <property type="entry name" value="AB HYDROLASE SUPERFAMILY PROTEIN YCLE"/>
    <property type="match status" value="1"/>
</dbReference>
<accession>A0A916NVE6</accession>
<sequence length="255" mass="27758">MHTEYRIAHPEGTGTPILCIHGVGASMSSWDRVIEQLPVDRPIVSYDLRGHGGSDKPAGPYSIDDFIGDALALMDDLGIAVFDVAGFSLGGLIAQGLALKAPDRIRRLVLVGTVANRTEEERARVEQRYQELATEGPVAIAQRSVDRWFTPEYIAEHPEVREQTLQRMAELDPAAYTAAYRVLATTDFADRVHEIQAPTLAIAGEGDVGSPPHMSEYIVNAVADGRLVVIPGVKHNMLSVTTDRIAKEITAHVDD</sequence>
<feature type="domain" description="AB hydrolase-1" evidence="2">
    <location>
        <begin position="16"/>
        <end position="237"/>
    </location>
</feature>
<reference evidence="3" key="1">
    <citation type="submission" date="2021-06" db="EMBL/GenBank/DDBJ databases">
        <authorList>
            <person name="Criscuolo A."/>
        </authorList>
    </citation>
    <scope>NUCLEOTIDE SEQUENCE</scope>
    <source>
        <strain evidence="3">CIP111803</strain>
    </source>
</reference>
<keyword evidence="4" id="KW-1185">Reference proteome</keyword>
<dbReference type="GO" id="GO:0016020">
    <property type="term" value="C:membrane"/>
    <property type="evidence" value="ECO:0007669"/>
    <property type="project" value="TreeGrafter"/>
</dbReference>
<dbReference type="InterPro" id="IPR050266">
    <property type="entry name" value="AB_hydrolase_sf"/>
</dbReference>
<dbReference type="GO" id="GO:0047570">
    <property type="term" value="F:3-oxoadipate enol-lactonase activity"/>
    <property type="evidence" value="ECO:0007669"/>
    <property type="project" value="UniProtKB-EC"/>
</dbReference>
<keyword evidence="1 3" id="KW-0378">Hydrolase</keyword>